<protein>
    <recommendedName>
        <fullName evidence="3">TadE-like protein</fullName>
    </recommendedName>
</protein>
<evidence type="ECO:0008006" key="3">
    <source>
        <dbReference type="Google" id="ProtNLM"/>
    </source>
</evidence>
<keyword evidence="2" id="KW-1185">Reference proteome</keyword>
<gene>
    <name evidence="1" type="ORF">EV190_101680</name>
</gene>
<reference evidence="1 2" key="1">
    <citation type="submission" date="2019-03" db="EMBL/GenBank/DDBJ databases">
        <title>Genomic Encyclopedia of Type Strains, Phase IV (KMG-IV): sequencing the most valuable type-strain genomes for metagenomic binning, comparative biology and taxonomic classification.</title>
        <authorList>
            <person name="Goeker M."/>
        </authorList>
    </citation>
    <scope>NUCLEOTIDE SEQUENCE [LARGE SCALE GENOMIC DNA]</scope>
    <source>
        <strain evidence="1 2">DSM 46770</strain>
    </source>
</reference>
<dbReference type="EMBL" id="SNYN01000001">
    <property type="protein sequence ID" value="TDQ55354.1"/>
    <property type="molecule type" value="Genomic_DNA"/>
</dbReference>
<comment type="caution">
    <text evidence="1">The sequence shown here is derived from an EMBL/GenBank/DDBJ whole genome shotgun (WGS) entry which is preliminary data.</text>
</comment>
<dbReference type="Proteomes" id="UP000295281">
    <property type="component" value="Unassembled WGS sequence"/>
</dbReference>
<organism evidence="1 2">
    <name type="scientific">Actinorugispora endophytica</name>
    <dbReference type="NCBI Taxonomy" id="1605990"/>
    <lineage>
        <taxon>Bacteria</taxon>
        <taxon>Bacillati</taxon>
        <taxon>Actinomycetota</taxon>
        <taxon>Actinomycetes</taxon>
        <taxon>Streptosporangiales</taxon>
        <taxon>Nocardiopsidaceae</taxon>
        <taxon>Actinorugispora</taxon>
    </lineage>
</organism>
<dbReference type="InterPro" id="IPR049790">
    <property type="entry name" value="Rv3655c/TadE"/>
</dbReference>
<dbReference type="NCBIfam" id="NF041390">
    <property type="entry name" value="TadE_Rv3655c"/>
    <property type="match status" value="1"/>
</dbReference>
<name>A0A4R6V4X9_9ACTN</name>
<evidence type="ECO:0000313" key="1">
    <source>
        <dbReference type="EMBL" id="TDQ55354.1"/>
    </source>
</evidence>
<sequence length="123" mass="12623">MPGTRPRTRPRRDRGTVTAEIAVALPCLVVVLAVALACVQAATTQLECVDAARIGARALARGQDPSAVRSLVSRVGPRDAVVELSLSSGFAHVSVTAPVRILSGASPPFRVGGTASIPTEPDS</sequence>
<evidence type="ECO:0000313" key="2">
    <source>
        <dbReference type="Proteomes" id="UP000295281"/>
    </source>
</evidence>
<proteinExistence type="predicted"/>
<accession>A0A4R6V4X9</accession>
<dbReference type="AlphaFoldDB" id="A0A4R6V4X9"/>